<organism evidence="2 3">
    <name type="scientific">Caproiciproducens galactitolivorans</name>
    <dbReference type="NCBI Taxonomy" id="642589"/>
    <lineage>
        <taxon>Bacteria</taxon>
        <taxon>Bacillati</taxon>
        <taxon>Bacillota</taxon>
        <taxon>Clostridia</taxon>
        <taxon>Eubacteriales</taxon>
        <taxon>Acutalibacteraceae</taxon>
        <taxon>Caproiciproducens</taxon>
    </lineage>
</organism>
<sequence length="187" mass="20948">MILLFFALAGILIAALLNFFHGRKNQYRNLGEIRGLWLPVLGLALELPFTLFPAYAEKAGWMFTIASYLCIFAFLFLNRQKRAPVWLTGLGTFCNFFVIACNGWRMPVSVRALAVYPDITAEAVYAKKANYFVALHGANFSFLSDVIYVPIPRIGGFISIGDILLGLGTAFFIVQTLTDNKYPELFI</sequence>
<comment type="caution">
    <text evidence="2">The sequence shown here is derived from an EMBL/GenBank/DDBJ whole genome shotgun (WGS) entry which is preliminary data.</text>
</comment>
<dbReference type="InterPro" id="IPR035168">
    <property type="entry name" value="DUF5317"/>
</dbReference>
<keyword evidence="1" id="KW-0472">Membrane</keyword>
<keyword evidence="3" id="KW-1185">Reference proteome</keyword>
<dbReference type="AlphaFoldDB" id="A0A4Z0YKD2"/>
<keyword evidence="1" id="KW-0812">Transmembrane</keyword>
<evidence type="ECO:0000313" key="2">
    <source>
        <dbReference type="EMBL" id="TGJ77312.1"/>
    </source>
</evidence>
<feature type="transmembrane region" description="Helical" evidence="1">
    <location>
        <begin position="35"/>
        <end position="52"/>
    </location>
</feature>
<feature type="transmembrane region" description="Helical" evidence="1">
    <location>
        <begin position="157"/>
        <end position="177"/>
    </location>
</feature>
<dbReference type="RefSeq" id="WP_135657710.1">
    <property type="nucleotide sequence ID" value="NZ_SRMQ01000002.1"/>
</dbReference>
<feature type="transmembrane region" description="Helical" evidence="1">
    <location>
        <begin position="83"/>
        <end position="104"/>
    </location>
</feature>
<dbReference type="EMBL" id="SRMQ01000002">
    <property type="protein sequence ID" value="TGJ77312.1"/>
    <property type="molecule type" value="Genomic_DNA"/>
</dbReference>
<dbReference type="Proteomes" id="UP000297714">
    <property type="component" value="Unassembled WGS sequence"/>
</dbReference>
<dbReference type="OrthoDB" id="37447at2"/>
<evidence type="ECO:0000256" key="1">
    <source>
        <dbReference type="SAM" id="Phobius"/>
    </source>
</evidence>
<accession>A0A4Z0YKD2</accession>
<dbReference type="Pfam" id="PF17248">
    <property type="entry name" value="DUF5317"/>
    <property type="match status" value="1"/>
</dbReference>
<proteinExistence type="predicted"/>
<gene>
    <name evidence="2" type="ORF">CAGA_06810</name>
</gene>
<reference evidence="2 3" key="1">
    <citation type="submission" date="2019-04" db="EMBL/GenBank/DDBJ databases">
        <authorList>
            <person name="Poehlein A."/>
            <person name="Bengelsdorf F.R."/>
            <person name="Duerre P."/>
            <person name="Daniel R."/>
        </authorList>
    </citation>
    <scope>NUCLEOTIDE SEQUENCE [LARGE SCALE GENOMIC DNA]</scope>
    <source>
        <strain evidence="2 3">BS-1</strain>
    </source>
</reference>
<evidence type="ECO:0008006" key="4">
    <source>
        <dbReference type="Google" id="ProtNLM"/>
    </source>
</evidence>
<feature type="transmembrane region" description="Helical" evidence="1">
    <location>
        <begin position="59"/>
        <end position="77"/>
    </location>
</feature>
<protein>
    <recommendedName>
        <fullName evidence="4">DUF5317 domain-containing protein</fullName>
    </recommendedName>
</protein>
<evidence type="ECO:0000313" key="3">
    <source>
        <dbReference type="Proteomes" id="UP000297714"/>
    </source>
</evidence>
<keyword evidence="1" id="KW-1133">Transmembrane helix</keyword>
<name>A0A4Z0YKD2_9FIRM</name>